<dbReference type="Gene3D" id="1.10.1170.10">
    <property type="entry name" value="Inhibitor Of Apoptosis Protein (2mihbC-IAP-1), Chain A"/>
    <property type="match status" value="3"/>
</dbReference>
<dbReference type="SMART" id="SM00184">
    <property type="entry name" value="RING"/>
    <property type="match status" value="1"/>
</dbReference>
<dbReference type="FunFam" id="1.10.1170.10:FF:000002">
    <property type="entry name" value="Baculoviral IAP repeat containing 7"/>
    <property type="match status" value="1"/>
</dbReference>
<evidence type="ECO:0000256" key="7">
    <source>
        <dbReference type="SAM" id="MobiDB-lite"/>
    </source>
</evidence>
<evidence type="ECO:0000256" key="1">
    <source>
        <dbReference type="ARBA" id="ARBA00006672"/>
    </source>
</evidence>
<feature type="domain" description="RING-type" evidence="8">
    <location>
        <begin position="452"/>
        <end position="487"/>
    </location>
</feature>
<evidence type="ECO:0000313" key="10">
    <source>
        <dbReference type="Proteomes" id="UP000092461"/>
    </source>
</evidence>
<dbReference type="GO" id="GO:0005634">
    <property type="term" value="C:nucleus"/>
    <property type="evidence" value="ECO:0007669"/>
    <property type="project" value="TreeGrafter"/>
</dbReference>
<accession>A0A1B0GLP2</accession>
<dbReference type="GO" id="GO:0089720">
    <property type="term" value="F:caspase binding"/>
    <property type="evidence" value="ECO:0007669"/>
    <property type="project" value="UniProtKB-ARBA"/>
</dbReference>
<dbReference type="PANTHER" id="PTHR10044">
    <property type="entry name" value="INHIBITOR OF APOPTOSIS"/>
    <property type="match status" value="1"/>
</dbReference>
<dbReference type="PROSITE" id="PS01282">
    <property type="entry name" value="BIR_REPEAT_1"/>
    <property type="match status" value="2"/>
</dbReference>
<dbReference type="GO" id="GO:0043027">
    <property type="term" value="F:cysteine-type endopeptidase inhibitor activity involved in apoptotic process"/>
    <property type="evidence" value="ECO:0007669"/>
    <property type="project" value="UniProtKB-ARBA"/>
</dbReference>
<dbReference type="CDD" id="cd16713">
    <property type="entry name" value="RING-HC_BIRC2_3_7"/>
    <property type="match status" value="1"/>
</dbReference>
<dbReference type="GO" id="GO:0031625">
    <property type="term" value="F:ubiquitin protein ligase binding"/>
    <property type="evidence" value="ECO:0007669"/>
    <property type="project" value="UniProtKB-ARBA"/>
</dbReference>
<dbReference type="GO" id="GO:0048471">
    <property type="term" value="C:perinuclear region of cytoplasm"/>
    <property type="evidence" value="ECO:0007669"/>
    <property type="project" value="UniProtKB-ARBA"/>
</dbReference>
<keyword evidence="3" id="KW-0479">Metal-binding</keyword>
<keyword evidence="5" id="KW-0862">Zinc</keyword>
<dbReference type="PROSITE" id="PS50143">
    <property type="entry name" value="BIR_REPEAT_2"/>
    <property type="match status" value="3"/>
</dbReference>
<name>A0A1B0GLP2_LUTLO</name>
<dbReference type="GO" id="GO:0070936">
    <property type="term" value="P:protein K48-linked ubiquitination"/>
    <property type="evidence" value="ECO:0007669"/>
    <property type="project" value="UniProtKB-ARBA"/>
</dbReference>
<evidence type="ECO:0000259" key="8">
    <source>
        <dbReference type="PROSITE" id="PS50089"/>
    </source>
</evidence>
<comment type="similarity">
    <text evidence="1">Belongs to the IAP family.</text>
</comment>
<dbReference type="GO" id="GO:0010604">
    <property type="term" value="P:positive regulation of macromolecule metabolic process"/>
    <property type="evidence" value="ECO:0007669"/>
    <property type="project" value="UniProtKB-ARBA"/>
</dbReference>
<dbReference type="Proteomes" id="UP000092461">
    <property type="component" value="Unassembled WGS sequence"/>
</dbReference>
<dbReference type="InterPro" id="IPR013083">
    <property type="entry name" value="Znf_RING/FYVE/PHD"/>
</dbReference>
<evidence type="ECO:0000313" key="9">
    <source>
        <dbReference type="EnsemblMetazoa" id="LLOJ010489-PA"/>
    </source>
</evidence>
<keyword evidence="2" id="KW-0053">Apoptosis</keyword>
<sequence length="499" mass="56128">MNDMKVEENRLMTFSRWPSDAPVSPERIAKAGFFATGDALEVLCPWCKRRIRDWEYGDQVIVRHRRLDPLCRFVINATEAGNVPRISGCASSSSARAPADDWKNEETRLRSFSKWPVTFVSPLALAKAGFYFFNLEDRVKCAWCQGVVGQWEDGDDPFDVHQRFFPACPRAVLGPNIDIPAGERISELGIQTTRPPKMPKYASLDARLRTFAQWPKSDIQRGEVLAQAGFYYQGNQDQVRCFQCDGGLKCWLADDDPWCEHARWFPKCQFVQLIKGQPYIDSVQRTAETAKQESSMRDRRSEPTMLLDEAMTTEPVQQTLQMGLHEGRIRAAVKHHLEHRGRPFDTVDDLMRAVLSGQVYNEMDLDDMEASSDSNAIRNRVTDILGYFVSNSSSTVEKPTTRDACVSTSKGTDDATLPSSDESSTSEIPSTSNSDPQTLEEENRKLKDARLCKICMDEEISIVFLPCAHLASCGQCASGVTHCPLCRAAINGRVRIFLS</sequence>
<evidence type="ECO:0000256" key="5">
    <source>
        <dbReference type="ARBA" id="ARBA00022833"/>
    </source>
</evidence>
<dbReference type="FunFam" id="3.30.40.10:FF:000184">
    <property type="entry name" value="Baculoviral IAP repeat containing 2"/>
    <property type="match status" value="1"/>
</dbReference>
<dbReference type="Pfam" id="PF00653">
    <property type="entry name" value="BIR"/>
    <property type="match status" value="3"/>
</dbReference>
<dbReference type="Gene3D" id="3.30.40.10">
    <property type="entry name" value="Zinc/RING finger domain, C3HC4 (zinc finger)"/>
    <property type="match status" value="1"/>
</dbReference>
<dbReference type="Gene3D" id="1.10.8.10">
    <property type="entry name" value="DNA helicase RuvA subunit, C-terminal domain"/>
    <property type="match status" value="1"/>
</dbReference>
<dbReference type="Pfam" id="PF13920">
    <property type="entry name" value="zf-C3HC4_3"/>
    <property type="match status" value="1"/>
</dbReference>
<keyword evidence="4 6" id="KW-0863">Zinc-finger</keyword>
<dbReference type="GO" id="GO:0004869">
    <property type="term" value="F:cysteine-type endopeptidase inhibitor activity"/>
    <property type="evidence" value="ECO:0007669"/>
    <property type="project" value="UniProtKB-ARBA"/>
</dbReference>
<dbReference type="VEuPathDB" id="VectorBase:LLOJ010489"/>
<dbReference type="GO" id="GO:0022416">
    <property type="term" value="P:chaeta development"/>
    <property type="evidence" value="ECO:0007669"/>
    <property type="project" value="UniProtKB-ARBA"/>
</dbReference>
<evidence type="ECO:0000256" key="6">
    <source>
        <dbReference type="PROSITE-ProRule" id="PRU00175"/>
    </source>
</evidence>
<dbReference type="FunFam" id="1.10.1170.10:FF:000003">
    <property type="entry name" value="E3 ubiquitin-protein ligase XIAP"/>
    <property type="match status" value="1"/>
</dbReference>
<dbReference type="InterPro" id="IPR050784">
    <property type="entry name" value="IAP"/>
</dbReference>
<dbReference type="EnsemblMetazoa" id="LLOJ010489-RA">
    <property type="protein sequence ID" value="LLOJ010489-PA"/>
    <property type="gene ID" value="LLOJ010489"/>
</dbReference>
<evidence type="ECO:0000256" key="4">
    <source>
        <dbReference type="ARBA" id="ARBA00022771"/>
    </source>
</evidence>
<dbReference type="InterPro" id="IPR001841">
    <property type="entry name" value="Znf_RING"/>
</dbReference>
<dbReference type="GO" id="GO:0006915">
    <property type="term" value="P:apoptotic process"/>
    <property type="evidence" value="ECO:0007669"/>
    <property type="project" value="UniProtKB-KW"/>
</dbReference>
<dbReference type="SMART" id="SM00238">
    <property type="entry name" value="BIR"/>
    <property type="match status" value="3"/>
</dbReference>
<protein>
    <recommendedName>
        <fullName evidence="8">RING-type domain-containing protein</fullName>
    </recommendedName>
</protein>
<dbReference type="CDD" id="cd00022">
    <property type="entry name" value="BIR"/>
    <property type="match status" value="3"/>
</dbReference>
<feature type="region of interest" description="Disordered" evidence="7">
    <location>
        <begin position="394"/>
        <end position="442"/>
    </location>
</feature>
<evidence type="ECO:0000256" key="2">
    <source>
        <dbReference type="ARBA" id="ARBA00022703"/>
    </source>
</evidence>
<evidence type="ECO:0000256" key="3">
    <source>
        <dbReference type="ARBA" id="ARBA00022723"/>
    </source>
</evidence>
<feature type="compositionally biased region" description="Low complexity" evidence="7">
    <location>
        <begin position="418"/>
        <end position="435"/>
    </location>
</feature>
<dbReference type="GO" id="GO:0051726">
    <property type="term" value="P:regulation of cell cycle"/>
    <property type="evidence" value="ECO:0007669"/>
    <property type="project" value="TreeGrafter"/>
</dbReference>
<dbReference type="GO" id="GO:0008270">
    <property type="term" value="F:zinc ion binding"/>
    <property type="evidence" value="ECO:0007669"/>
    <property type="project" value="UniProtKB-KW"/>
</dbReference>
<dbReference type="PANTHER" id="PTHR10044:SF139">
    <property type="entry name" value="DEATH-ASSOCIATED INHIBITOR OF APOPTOSIS 2"/>
    <property type="match status" value="1"/>
</dbReference>
<organism evidence="9 10">
    <name type="scientific">Lutzomyia longipalpis</name>
    <name type="common">Sand fly</name>
    <dbReference type="NCBI Taxonomy" id="7200"/>
    <lineage>
        <taxon>Eukaryota</taxon>
        <taxon>Metazoa</taxon>
        <taxon>Ecdysozoa</taxon>
        <taxon>Arthropoda</taxon>
        <taxon>Hexapoda</taxon>
        <taxon>Insecta</taxon>
        <taxon>Pterygota</taxon>
        <taxon>Neoptera</taxon>
        <taxon>Endopterygota</taxon>
        <taxon>Diptera</taxon>
        <taxon>Nematocera</taxon>
        <taxon>Psychodoidea</taxon>
        <taxon>Psychodidae</taxon>
        <taxon>Lutzomyia</taxon>
        <taxon>Lutzomyia</taxon>
    </lineage>
</organism>
<dbReference type="GO" id="GO:0061630">
    <property type="term" value="F:ubiquitin protein ligase activity"/>
    <property type="evidence" value="ECO:0007669"/>
    <property type="project" value="UniProtKB-ARBA"/>
</dbReference>
<dbReference type="VEuPathDB" id="VectorBase:LLONM1_009192"/>
<dbReference type="PROSITE" id="PS50089">
    <property type="entry name" value="ZF_RING_2"/>
    <property type="match status" value="1"/>
</dbReference>
<reference evidence="9" key="1">
    <citation type="submission" date="2020-05" db="UniProtKB">
        <authorList>
            <consortium name="EnsemblMetazoa"/>
        </authorList>
    </citation>
    <scope>IDENTIFICATION</scope>
    <source>
        <strain evidence="9">Jacobina</strain>
    </source>
</reference>
<dbReference type="InterPro" id="IPR001370">
    <property type="entry name" value="BIR_rpt"/>
</dbReference>
<dbReference type="CDD" id="cd14321">
    <property type="entry name" value="UBA_IAPs"/>
    <property type="match status" value="1"/>
</dbReference>
<keyword evidence="10" id="KW-1185">Reference proteome</keyword>
<proteinExistence type="inferred from homology"/>
<dbReference type="SUPFAM" id="SSF57924">
    <property type="entry name" value="Inhibitor of apoptosis (IAP) repeat"/>
    <property type="match status" value="3"/>
</dbReference>
<dbReference type="EMBL" id="AJWK01002077">
    <property type="status" value="NOT_ANNOTATED_CDS"/>
    <property type="molecule type" value="Genomic_DNA"/>
</dbReference>
<dbReference type="AlphaFoldDB" id="A0A1B0GLP2"/>
<dbReference type="GO" id="GO:0005829">
    <property type="term" value="C:cytosol"/>
    <property type="evidence" value="ECO:0007669"/>
    <property type="project" value="UniProtKB-ARBA"/>
</dbReference>